<feature type="region of interest" description="Disordered" evidence="3">
    <location>
        <begin position="1"/>
        <end position="28"/>
    </location>
</feature>
<dbReference type="OrthoDB" id="4161332at2759"/>
<dbReference type="EMBL" id="JH651009">
    <property type="protein sequence ID" value="EXA31687.1"/>
    <property type="molecule type" value="Genomic_DNA"/>
</dbReference>
<dbReference type="PROSITE" id="PS00463">
    <property type="entry name" value="ZN2_CY6_FUNGAL_1"/>
    <property type="match status" value="1"/>
</dbReference>
<dbReference type="InterPro" id="IPR036864">
    <property type="entry name" value="Zn2-C6_fun-type_DNA-bd_sf"/>
</dbReference>
<dbReference type="HOGENOM" id="CLU_400100_0_0_1"/>
<dbReference type="SMART" id="SM00906">
    <property type="entry name" value="Fungal_trans"/>
    <property type="match status" value="1"/>
</dbReference>
<evidence type="ECO:0000256" key="3">
    <source>
        <dbReference type="SAM" id="MobiDB-lite"/>
    </source>
</evidence>
<dbReference type="InterPro" id="IPR007219">
    <property type="entry name" value="XnlR_reg_dom"/>
</dbReference>
<reference evidence="5" key="2">
    <citation type="submission" date="2012-05" db="EMBL/GenBank/DDBJ databases">
        <title>Annotation of the Genome Sequence of Fusarium oxysporum HDV247.</title>
        <authorList>
            <consortium name="The Broad Institute Genomics Platform"/>
            <person name="Ma L.-J."/>
            <person name="Corby-Kistler H."/>
            <person name="Broz K."/>
            <person name="Gale L.R."/>
            <person name="Jonkers W."/>
            <person name="O'Donnell K."/>
            <person name="Ploetz R."/>
            <person name="Steinberg C."/>
            <person name="Schwartz D.C."/>
            <person name="VanEtten H."/>
            <person name="Zhou S."/>
            <person name="Young S.K."/>
            <person name="Zeng Q."/>
            <person name="Gargeya S."/>
            <person name="Fitzgerald M."/>
            <person name="Abouelleil A."/>
            <person name="Alvarado L."/>
            <person name="Chapman S.B."/>
            <person name="Gainer-Dewar J."/>
            <person name="Goldberg J."/>
            <person name="Griggs A."/>
            <person name="Gujja S."/>
            <person name="Hansen M."/>
            <person name="Howarth C."/>
            <person name="Imamovic A."/>
            <person name="Ireland A."/>
            <person name="Larimer J."/>
            <person name="McCowan C."/>
            <person name="Murphy C."/>
            <person name="Pearson M."/>
            <person name="Poon T.W."/>
            <person name="Priest M."/>
            <person name="Roberts A."/>
            <person name="Saif S."/>
            <person name="Shea T."/>
            <person name="Sykes S."/>
            <person name="Wortman J."/>
            <person name="Nusbaum C."/>
            <person name="Birren B."/>
        </authorList>
    </citation>
    <scope>NUCLEOTIDE SEQUENCE</scope>
    <source>
        <strain evidence="5">HDV247</strain>
    </source>
</reference>
<dbReference type="InterPro" id="IPR052761">
    <property type="entry name" value="Fungal_Detox/Toxin_TFs"/>
</dbReference>
<dbReference type="PANTHER" id="PTHR47425:SF2">
    <property type="entry name" value="FARB-RELATED"/>
    <property type="match status" value="1"/>
</dbReference>
<keyword evidence="2" id="KW-0539">Nucleus</keyword>
<dbReference type="GO" id="GO:0003677">
    <property type="term" value="F:DNA binding"/>
    <property type="evidence" value="ECO:0007669"/>
    <property type="project" value="InterPro"/>
</dbReference>
<dbReference type="GO" id="GO:0008270">
    <property type="term" value="F:zinc ion binding"/>
    <property type="evidence" value="ECO:0007669"/>
    <property type="project" value="InterPro"/>
</dbReference>
<feature type="domain" description="Zn(2)-C6 fungal-type" evidence="4">
    <location>
        <begin position="36"/>
        <end position="67"/>
    </location>
</feature>
<gene>
    <name evidence="5" type="ORF">FOVG_17009</name>
</gene>
<dbReference type="AlphaFoldDB" id="W9NNW3"/>
<dbReference type="PANTHER" id="PTHR47425">
    <property type="entry name" value="FARB-RELATED"/>
    <property type="match status" value="1"/>
</dbReference>
<accession>W9NNW3</accession>
<evidence type="ECO:0000259" key="4">
    <source>
        <dbReference type="PROSITE" id="PS50048"/>
    </source>
</evidence>
<dbReference type="CDD" id="cd12148">
    <property type="entry name" value="fungal_TF_MHR"/>
    <property type="match status" value="1"/>
</dbReference>
<dbReference type="Pfam" id="PF00172">
    <property type="entry name" value="Zn_clus"/>
    <property type="match status" value="1"/>
</dbReference>
<dbReference type="PROSITE" id="PS50048">
    <property type="entry name" value="ZN2_CY6_FUNGAL_2"/>
    <property type="match status" value="1"/>
</dbReference>
<dbReference type="Proteomes" id="UP000030751">
    <property type="component" value="Unassembled WGS sequence"/>
</dbReference>
<organism evidence="5">
    <name type="scientific">Fusarium oxysporum f. sp. pisi HDV247</name>
    <dbReference type="NCBI Taxonomy" id="1080344"/>
    <lineage>
        <taxon>Eukaryota</taxon>
        <taxon>Fungi</taxon>
        <taxon>Dikarya</taxon>
        <taxon>Ascomycota</taxon>
        <taxon>Pezizomycotina</taxon>
        <taxon>Sordariomycetes</taxon>
        <taxon>Hypocreomycetidae</taxon>
        <taxon>Hypocreales</taxon>
        <taxon>Nectriaceae</taxon>
        <taxon>Fusarium</taxon>
        <taxon>Fusarium oxysporum species complex</taxon>
    </lineage>
</organism>
<evidence type="ECO:0000313" key="5">
    <source>
        <dbReference type="EMBL" id="EXA31687.1"/>
    </source>
</evidence>
<dbReference type="InterPro" id="IPR001138">
    <property type="entry name" value="Zn2Cys6_DnaBD"/>
</dbReference>
<protein>
    <recommendedName>
        <fullName evidence="4">Zn(2)-C6 fungal-type domain-containing protein</fullName>
    </recommendedName>
</protein>
<dbReference type="GO" id="GO:0000981">
    <property type="term" value="F:DNA-binding transcription factor activity, RNA polymerase II-specific"/>
    <property type="evidence" value="ECO:0007669"/>
    <property type="project" value="InterPro"/>
</dbReference>
<dbReference type="GO" id="GO:0006351">
    <property type="term" value="P:DNA-templated transcription"/>
    <property type="evidence" value="ECO:0007669"/>
    <property type="project" value="InterPro"/>
</dbReference>
<dbReference type="SMART" id="SM00066">
    <property type="entry name" value="GAL4"/>
    <property type="match status" value="1"/>
</dbReference>
<evidence type="ECO:0000256" key="2">
    <source>
        <dbReference type="ARBA" id="ARBA00023242"/>
    </source>
</evidence>
<dbReference type="Gene3D" id="4.10.240.10">
    <property type="entry name" value="Zn(2)-C6 fungal-type DNA-binding domain"/>
    <property type="match status" value="1"/>
</dbReference>
<sequence>MEGAFSFLPNAPNGTNTSTSTSTRGEKRGRKRAAEVCASCRARKVRCDVIGQFPCVRCQLEGCDCVTTAKQRSTSTSDERIVHQQQTDFFLASHFEFSPATLALTSVPLNTAAGDTSLNITYNNPRGLNCTLTDPPTPEREPEGTNTIAEALAMGCSPFIDPTFNQQFSPLAQLDTPTTYKLSHLAEDDVTYLKSKNVFNLPPKEVQDELVNNYFLYIHPLLPIMREKDFQDDYATNLSGTSLLLYRAMIFVATSYMSKKHLEMCGFNSINEAQSAHFTRAKLLYDFDAERNILPRLQATLLFSYWAPQLKQRPSQINIHWLSLAIVMAKELGMHQDAGAELTDKKLRRRIWWSCVFRDVVLAFTYRRPPMIHAVDHVSSPLYIEDVLDGLQGSSVYSEPATRVIAKLFLRLSNLAAIASRLLELRYSSRSSLNTGGNSSSTMLDSILDMERSNTEFRMWRHAFMAQDFSFLDSEEDTYRHLMLHRNFILILHNAFIIIANQPRRSFLDTSSALWNEGIQEVLTESWERTTNAASEISALVKELIQLGLARTFPISFSSIIASAAIIQSLAAPMESQKQLDNHSPMRICLYALDAMKQRFPIVDDLGRNLDAIMKLDPDNLTQAITLAQQRGESLKAPHKTSGKTLSELSNIFAILSFFDTSVAIQGAVSKSGLPNETFISSVSKLSP</sequence>
<evidence type="ECO:0000256" key="1">
    <source>
        <dbReference type="ARBA" id="ARBA00022723"/>
    </source>
</evidence>
<proteinExistence type="predicted"/>
<dbReference type="Pfam" id="PF04082">
    <property type="entry name" value="Fungal_trans"/>
    <property type="match status" value="1"/>
</dbReference>
<reference evidence="5" key="1">
    <citation type="submission" date="2011-10" db="EMBL/GenBank/DDBJ databases">
        <title>The Genome Sequence of Fusarium oxysporum HDV247.</title>
        <authorList>
            <consortium name="The Broad Institute Genome Sequencing Platform"/>
            <person name="Ma L.-J."/>
            <person name="Gale L.R."/>
            <person name="Schwartz D.C."/>
            <person name="Zhou S."/>
            <person name="Corby-Kistler H."/>
            <person name="Young S.K."/>
            <person name="Zeng Q."/>
            <person name="Gargeya S."/>
            <person name="Fitzgerald M."/>
            <person name="Haas B."/>
            <person name="Abouelleil A."/>
            <person name="Alvarado L."/>
            <person name="Arachchi H.M."/>
            <person name="Berlin A."/>
            <person name="Brown A."/>
            <person name="Chapman S.B."/>
            <person name="Chen Z."/>
            <person name="Dunbar C."/>
            <person name="Freedman E."/>
            <person name="Gearin G."/>
            <person name="Goldberg J."/>
            <person name="Griggs A."/>
            <person name="Gujja S."/>
            <person name="Heiman D."/>
            <person name="Howarth C."/>
            <person name="Larson L."/>
            <person name="Lui A."/>
            <person name="MacDonald P.J.P."/>
            <person name="Montmayeur A."/>
            <person name="Murphy C."/>
            <person name="Neiman D."/>
            <person name="Pearson M."/>
            <person name="Priest M."/>
            <person name="Roberts A."/>
            <person name="Saif S."/>
            <person name="Shea T."/>
            <person name="Shenoy N."/>
            <person name="Sisk P."/>
            <person name="Stolte C."/>
            <person name="Sykes S."/>
            <person name="Wortman J."/>
            <person name="Nusbaum C."/>
            <person name="Birren B."/>
        </authorList>
    </citation>
    <scope>NUCLEOTIDE SEQUENCE [LARGE SCALE GENOMIC DNA]</scope>
    <source>
        <strain evidence="5">HDV247</strain>
    </source>
</reference>
<name>W9NNW3_FUSOX</name>
<keyword evidence="1" id="KW-0479">Metal-binding</keyword>
<dbReference type="SUPFAM" id="SSF57701">
    <property type="entry name" value="Zn2/Cys6 DNA-binding domain"/>
    <property type="match status" value="1"/>
</dbReference>
<dbReference type="CDD" id="cd00067">
    <property type="entry name" value="GAL4"/>
    <property type="match status" value="1"/>
</dbReference>